<accession>A0AC61RGS7</accession>
<name>A0AC61RGS7_9BACT</name>
<evidence type="ECO:0000313" key="1">
    <source>
        <dbReference type="EMBL" id="TGY78885.1"/>
    </source>
</evidence>
<evidence type="ECO:0000313" key="2">
    <source>
        <dbReference type="Proteomes" id="UP000306319"/>
    </source>
</evidence>
<proteinExistence type="predicted"/>
<organism evidence="1 2">
    <name type="scientific">Lepagella muris</name>
    <dbReference type="NCBI Taxonomy" id="3032870"/>
    <lineage>
        <taxon>Bacteria</taxon>
        <taxon>Pseudomonadati</taxon>
        <taxon>Bacteroidota</taxon>
        <taxon>Bacteroidia</taxon>
        <taxon>Bacteroidales</taxon>
        <taxon>Muribaculaceae</taxon>
        <taxon>Lepagella</taxon>
    </lineage>
</organism>
<sequence length="471" mass="51819">MQKYTKIVATVSDKRCSVEFIKSLFDAGVNVVRMNSAHLDYEGFKKIVENTRAANKSIAIMMDTKGPEIRTTVTADGNAVVYHTDDIVTISGNPDGITTHDCICLNYPAIAPVLKPGDRLLIDDGEMEFEIVSVEKDIVTARANNDGEVGSRKSVNIPGVRIDLPAVTERDRRNIGYAVELGVDFIAHSFVRSAADVMEVQAILDTYGTETKIISKIENQEGIDNFDAILTASYGIMVARGDLGIEVAAERIPGIQAMLINKCIRKHKPVIVATQMLHTMIEHPRPTRAEISDVANAVYQRADAMMLSGETAYGKYPVEAVSIMTSVAREVESSLRSKMDVPPLLDADITSFLAHEAVLSETKVGTKAIFTDAYRGRSARYIASFRGNNPTFAICHNRNVQRWLALSYGVAAFYYPQIADYMPHLSVEAVNEIVESGRLRPTDRLAYLTGTRDGARALEILTPEEIVRNGK</sequence>
<keyword evidence="1" id="KW-0808">Transferase</keyword>
<keyword evidence="1" id="KW-0670">Pyruvate</keyword>
<gene>
    <name evidence="1" type="primary">pyk</name>
    <name evidence="1" type="ORF">E5331_08780</name>
</gene>
<protein>
    <submittedName>
        <fullName evidence="1">Pyruvate kinase</fullName>
        <ecNumber evidence="1">2.7.1.40</ecNumber>
    </submittedName>
</protein>
<dbReference type="Proteomes" id="UP000306319">
    <property type="component" value="Unassembled WGS sequence"/>
</dbReference>
<dbReference type="EC" id="2.7.1.40" evidence="1"/>
<comment type="caution">
    <text evidence="1">The sequence shown here is derived from an EMBL/GenBank/DDBJ whole genome shotgun (WGS) entry which is preliminary data.</text>
</comment>
<keyword evidence="1" id="KW-0418">Kinase</keyword>
<reference evidence="1" key="1">
    <citation type="submission" date="2019-04" db="EMBL/GenBank/DDBJ databases">
        <title>Microbes associate with the intestines of laboratory mice.</title>
        <authorList>
            <person name="Navarre W."/>
            <person name="Wong E."/>
            <person name="Huang K."/>
            <person name="Tropini C."/>
            <person name="Ng K."/>
            <person name="Yu B."/>
        </authorList>
    </citation>
    <scope>NUCLEOTIDE SEQUENCE</scope>
    <source>
        <strain evidence="1">NM04_E33</strain>
    </source>
</reference>
<dbReference type="EMBL" id="SRYB01000010">
    <property type="protein sequence ID" value="TGY78885.1"/>
    <property type="molecule type" value="Genomic_DNA"/>
</dbReference>
<keyword evidence="2" id="KW-1185">Reference proteome</keyword>